<dbReference type="InterPro" id="IPR011989">
    <property type="entry name" value="ARM-like"/>
</dbReference>
<organism evidence="1 2">
    <name type="scientific">Tritrichomonas musculus</name>
    <dbReference type="NCBI Taxonomy" id="1915356"/>
    <lineage>
        <taxon>Eukaryota</taxon>
        <taxon>Metamonada</taxon>
        <taxon>Parabasalia</taxon>
        <taxon>Tritrichomonadida</taxon>
        <taxon>Tritrichomonadidae</taxon>
        <taxon>Tritrichomonas</taxon>
    </lineage>
</organism>
<name>A0ABR2K7G5_9EUKA</name>
<dbReference type="Gene3D" id="1.25.10.10">
    <property type="entry name" value="Leucine-rich Repeat Variant"/>
    <property type="match status" value="1"/>
</dbReference>
<dbReference type="EMBL" id="JAPFFF010000006">
    <property type="protein sequence ID" value="KAK8886857.1"/>
    <property type="molecule type" value="Genomic_DNA"/>
</dbReference>
<reference evidence="1 2" key="1">
    <citation type="submission" date="2024-04" db="EMBL/GenBank/DDBJ databases">
        <title>Tritrichomonas musculus Genome.</title>
        <authorList>
            <person name="Alves-Ferreira E."/>
            <person name="Grigg M."/>
            <person name="Lorenzi H."/>
            <person name="Galac M."/>
        </authorList>
    </citation>
    <scope>NUCLEOTIDE SEQUENCE [LARGE SCALE GENOMIC DNA]</scope>
    <source>
        <strain evidence="1 2">EAF2021</strain>
    </source>
</reference>
<protein>
    <submittedName>
        <fullName evidence="1">Uncharacterized protein</fullName>
    </submittedName>
</protein>
<comment type="caution">
    <text evidence="1">The sequence shown here is derived from an EMBL/GenBank/DDBJ whole genome shotgun (WGS) entry which is preliminary data.</text>
</comment>
<accession>A0ABR2K7G5</accession>
<dbReference type="InterPro" id="IPR016024">
    <property type="entry name" value="ARM-type_fold"/>
</dbReference>
<keyword evidence="2" id="KW-1185">Reference proteome</keyword>
<sequence>MLYKLPDDQKEKVIEFLANHSIEHEQKEYFLSYQQNKPDLPPNIDSALVSLFRGEQPAIAIQKIYDNVAYSYENDRLCDLEIILNSNILNFILPYANFETEYSVLNRTLRILNILSFLKQKPDSSFQNPLFAENMINIIEKSEKTPTIRKIALKVINRLLIDSVIGDNIFLNFIHFKIPSVILSSNMIEPATFNELMTKSKGQYVKVVSQAAGLLENLAIHCKENHLTIFASFYNIIIFYLTNDFTRNDFIKYDQKYKSNVYDKIYLSISQKYELTQIKFLHLLSLMMILDSNRKFAYSLQVPELILNKIVYRKSGSFRQYSYNIFYEIAAKDGLHPIFQSISFYNLTMDAIQNPVSVEVLSSIFKALGAIMPFDYKNLWENDIISQIYDVLSSEKYIYKLEAIMVYLKFLEVSSQDSVFCLNVLRSNDILSLICISIDFFSQDQIMYFIHVIKCLANERFPDLFSEMLNCQDVYEVFQLLSSNEDENIARSADEMLNMWRNTD</sequence>
<proteinExistence type="predicted"/>
<dbReference type="SUPFAM" id="SSF48371">
    <property type="entry name" value="ARM repeat"/>
    <property type="match status" value="1"/>
</dbReference>
<evidence type="ECO:0000313" key="2">
    <source>
        <dbReference type="Proteomes" id="UP001470230"/>
    </source>
</evidence>
<gene>
    <name evidence="1" type="ORF">M9Y10_037890</name>
</gene>
<evidence type="ECO:0000313" key="1">
    <source>
        <dbReference type="EMBL" id="KAK8886857.1"/>
    </source>
</evidence>
<dbReference type="Proteomes" id="UP001470230">
    <property type="component" value="Unassembled WGS sequence"/>
</dbReference>